<keyword evidence="4" id="KW-1185">Reference proteome</keyword>
<organism evidence="2 3">
    <name type="scientific">Serratia ureilytica</name>
    <dbReference type="NCBI Taxonomy" id="300181"/>
    <lineage>
        <taxon>Bacteria</taxon>
        <taxon>Pseudomonadati</taxon>
        <taxon>Pseudomonadota</taxon>
        <taxon>Gammaproteobacteria</taxon>
        <taxon>Enterobacterales</taxon>
        <taxon>Yersiniaceae</taxon>
        <taxon>Serratia</taxon>
    </lineage>
</organism>
<reference evidence="1" key="2">
    <citation type="submission" date="2023-07" db="EMBL/GenBank/DDBJ databases">
        <title>In vitro acaricidal activity of Serratia ureilytica strains isolated from Mimosa pudica nodules againts the dust mite Tyrophagus putrescentiae.</title>
        <authorList>
            <person name="Wong-Villareal A."/>
            <person name="Cerqueda-Garcia D."/>
        </authorList>
    </citation>
    <scope>NUCLEOTIDE SEQUENCE</scope>
    <source>
        <strain evidence="1">UTS2</strain>
    </source>
</reference>
<sequence length="138" mass="14499">MQNKLTILAGIATIIGTLFAGYSAFSSSTETRSQFVNGSANTTIGSNSGNITITNTPGEKAPQLVLKRPMPLIAQPNMGNLLEPTKHICQLIAGTQVALTGKSAAMDIGNAEWKEISIITGECAGQRGWITSTALTYQ</sequence>
<evidence type="ECO:0000313" key="1">
    <source>
        <dbReference type="EMBL" id="MDQ1860458.1"/>
    </source>
</evidence>
<comment type="caution">
    <text evidence="2">The sequence shown here is derived from an EMBL/GenBank/DDBJ whole genome shotgun (WGS) entry which is preliminary data.</text>
</comment>
<dbReference type="RefSeq" id="WP_046686881.1">
    <property type="nucleotide sequence ID" value="NZ_BAAAFT010000014.1"/>
</dbReference>
<reference evidence="2 3" key="1">
    <citation type="submission" date="2019-07" db="EMBL/GenBank/DDBJ databases">
        <title>Serratia strains were isolated from fresh produce.</title>
        <authorList>
            <person name="Cho G.-S."/>
            <person name="Stein M."/>
            <person name="Lee W."/>
            <person name="Suh S.H."/>
            <person name="Franz C.M.A.P."/>
        </authorList>
    </citation>
    <scope>NUCLEOTIDE SEQUENCE [LARGE SCALE GENOMIC DNA]</scope>
    <source>
        <strain evidence="2 3">S17</strain>
    </source>
</reference>
<evidence type="ECO:0000313" key="3">
    <source>
        <dbReference type="Proteomes" id="UP000321307"/>
    </source>
</evidence>
<dbReference type="Proteomes" id="UP000321307">
    <property type="component" value="Unassembled WGS sequence"/>
</dbReference>
<dbReference type="EMBL" id="JAVCZN010000001">
    <property type="protein sequence ID" value="MDQ1860458.1"/>
    <property type="molecule type" value="Genomic_DNA"/>
</dbReference>
<accession>A0A9X9C6A9</accession>
<dbReference type="AlphaFoldDB" id="A0A9X9C6A9"/>
<dbReference type="Proteomes" id="UP001177872">
    <property type="component" value="Unassembled WGS sequence"/>
</dbReference>
<gene>
    <name evidence="2" type="ORF">FOT63_03555</name>
    <name evidence="1" type="ORF">Q6237_05645</name>
</gene>
<protein>
    <submittedName>
        <fullName evidence="2">Uncharacterized protein</fullName>
    </submittedName>
</protein>
<name>A0A9X9C6A9_9GAMM</name>
<evidence type="ECO:0000313" key="4">
    <source>
        <dbReference type="Proteomes" id="UP001177872"/>
    </source>
</evidence>
<dbReference type="GeneID" id="64308719"/>
<proteinExistence type="predicted"/>
<evidence type="ECO:0000313" key="2">
    <source>
        <dbReference type="EMBL" id="TXE33138.1"/>
    </source>
</evidence>
<dbReference type="EMBL" id="VOUP01000001">
    <property type="protein sequence ID" value="TXE33138.1"/>
    <property type="molecule type" value="Genomic_DNA"/>
</dbReference>